<evidence type="ECO:0000313" key="1">
    <source>
        <dbReference type="EMBL" id="KAF4408618.1"/>
    </source>
</evidence>
<organism evidence="1 2">
    <name type="scientific">Streptomyces lycii</name>
    <dbReference type="NCBI Taxonomy" id="2654337"/>
    <lineage>
        <taxon>Bacteria</taxon>
        <taxon>Bacillati</taxon>
        <taxon>Actinomycetota</taxon>
        <taxon>Actinomycetes</taxon>
        <taxon>Kitasatosporales</taxon>
        <taxon>Streptomycetaceae</taxon>
        <taxon>Streptomyces</taxon>
    </lineage>
</organism>
<accession>A0ABQ7FJ21</accession>
<reference evidence="1 2" key="1">
    <citation type="submission" date="2019-10" db="EMBL/GenBank/DDBJ databases">
        <title>Streptomyces tenebrisbrunneis sp.nov., an endogenous actinomycete isolated from of Lycium ruthenicum.</title>
        <authorList>
            <person name="Ma L."/>
        </authorList>
    </citation>
    <scope>NUCLEOTIDE SEQUENCE [LARGE SCALE GENOMIC DNA]</scope>
    <source>
        <strain evidence="1 2">TRM 66187</strain>
    </source>
</reference>
<comment type="caution">
    <text evidence="1">The sequence shown here is derived from an EMBL/GenBank/DDBJ whole genome shotgun (WGS) entry which is preliminary data.</text>
</comment>
<dbReference type="Proteomes" id="UP000621266">
    <property type="component" value="Unassembled WGS sequence"/>
</dbReference>
<evidence type="ECO:0000313" key="2">
    <source>
        <dbReference type="Proteomes" id="UP000621266"/>
    </source>
</evidence>
<dbReference type="RefSeq" id="WP_156206101.1">
    <property type="nucleotide sequence ID" value="NZ_WHPN01000268.1"/>
</dbReference>
<keyword evidence="2" id="KW-1185">Reference proteome</keyword>
<sequence length="81" mass="9176">MLEHGHFYRVSFRLGGTVMVVQLRKRRLIGSRRLADVWLCVEDFSSPDAALRAGKAEASIRYENSKALRAARQLAGDHYAE</sequence>
<proteinExistence type="predicted"/>
<dbReference type="EMBL" id="WHPN01000268">
    <property type="protein sequence ID" value="KAF4408618.1"/>
    <property type="molecule type" value="Genomic_DNA"/>
</dbReference>
<gene>
    <name evidence="1" type="ORF">GCU69_13035</name>
</gene>
<name>A0ABQ7FJ21_9ACTN</name>
<protein>
    <submittedName>
        <fullName evidence="1">Uncharacterized protein</fullName>
    </submittedName>
</protein>